<accession>A0AAX0WK01</accession>
<dbReference type="PANTHER" id="PTHR43305">
    <property type="entry name" value="FAMILY N-ACETYLTRANSFERASE, PUTATIVE (AFU_ORTHOLOGUE AFUA_2G01380)-RELATED"/>
    <property type="match status" value="1"/>
</dbReference>
<feature type="domain" description="N-acetyltransferase" evidence="1">
    <location>
        <begin position="11"/>
        <end position="158"/>
    </location>
</feature>
<dbReference type="GO" id="GO:0016747">
    <property type="term" value="F:acyltransferase activity, transferring groups other than amino-acyl groups"/>
    <property type="evidence" value="ECO:0007669"/>
    <property type="project" value="InterPro"/>
</dbReference>
<evidence type="ECO:0000259" key="1">
    <source>
        <dbReference type="PROSITE" id="PS51186"/>
    </source>
</evidence>
<dbReference type="Gene3D" id="3.40.630.30">
    <property type="match status" value="1"/>
</dbReference>
<dbReference type="InterPro" id="IPR052777">
    <property type="entry name" value="Acetyltransferase_Enz"/>
</dbReference>
<dbReference type="RefSeq" id="WP_102748638.1">
    <property type="nucleotide sequence ID" value="NZ_CP072029.1"/>
</dbReference>
<proteinExistence type="predicted"/>
<sequence length="158" mass="18524">MEIVLAYDKPNEFFELVTEYTNIILQQGEDVKVCLSSQRLDDELADMEKKYGLPYGRMYLAMVGNKVAGCVALTRNNNDYCEIKRLYVRPYFRGLHISKALTERVINDAKSIGYKYMRLDTFPFMSTAIKLYEKYGFYRIDRYNDNPAKTAIFMQLDL</sequence>
<reference evidence="2 3" key="1">
    <citation type="journal article" date="2017" name="BMC Genomics">
        <title>Genome sequencing of 39 Akkermansia muciniphila isolates reveals its population structure, genomic and functional diverisity, and global distribution in mammalian gut microbiotas.</title>
        <authorList>
            <person name="Guo X."/>
            <person name="Li S."/>
            <person name="Zhang J."/>
            <person name="Wu F."/>
            <person name="Li X."/>
            <person name="Wu D."/>
            <person name="Zhang M."/>
            <person name="Ou Z."/>
            <person name="Jie Z."/>
            <person name="Yan Q."/>
            <person name="Li P."/>
            <person name="Yi J."/>
            <person name="Peng Y."/>
        </authorList>
    </citation>
    <scope>NUCLEOTIDE SEQUENCE [LARGE SCALE GENOMIC DNA]</scope>
    <source>
        <strain evidence="2 3">GP28</strain>
    </source>
</reference>
<dbReference type="Proteomes" id="UP000236075">
    <property type="component" value="Unassembled WGS sequence"/>
</dbReference>
<dbReference type="CDD" id="cd04301">
    <property type="entry name" value="NAT_SF"/>
    <property type="match status" value="1"/>
</dbReference>
<dbReference type="InterPro" id="IPR016181">
    <property type="entry name" value="Acyl_CoA_acyltransferase"/>
</dbReference>
<dbReference type="Pfam" id="PF00583">
    <property type="entry name" value="Acetyltransf_1"/>
    <property type="match status" value="1"/>
</dbReference>
<dbReference type="PANTHER" id="PTHR43305:SF1">
    <property type="entry name" value="FAMILY N-ACETYLTRANSFERASE, PUTATIVE (AFU_ORTHOLOGUE AFUA_2G01380)-RELATED"/>
    <property type="match status" value="1"/>
</dbReference>
<dbReference type="PROSITE" id="PS51186">
    <property type="entry name" value="GNAT"/>
    <property type="match status" value="1"/>
</dbReference>
<dbReference type="AlphaFoldDB" id="A0AAX0WK01"/>
<evidence type="ECO:0000313" key="2">
    <source>
        <dbReference type="EMBL" id="PND00630.1"/>
    </source>
</evidence>
<protein>
    <submittedName>
        <fullName evidence="2">GNAT family N-acetyltransferase</fullName>
    </submittedName>
</protein>
<gene>
    <name evidence="2" type="ORF">CXT95_10560</name>
</gene>
<dbReference type="SUPFAM" id="SSF55729">
    <property type="entry name" value="Acyl-CoA N-acyltransferases (Nat)"/>
    <property type="match status" value="1"/>
</dbReference>
<organism evidence="2 3">
    <name type="scientific">Akkermansia muciniphila</name>
    <dbReference type="NCBI Taxonomy" id="239935"/>
    <lineage>
        <taxon>Bacteria</taxon>
        <taxon>Pseudomonadati</taxon>
        <taxon>Verrucomicrobiota</taxon>
        <taxon>Verrucomicrobiia</taxon>
        <taxon>Verrucomicrobiales</taxon>
        <taxon>Akkermansiaceae</taxon>
        <taxon>Akkermansia</taxon>
    </lineage>
</organism>
<evidence type="ECO:0000313" key="3">
    <source>
        <dbReference type="Proteomes" id="UP000236075"/>
    </source>
</evidence>
<dbReference type="EMBL" id="PJLB01000011">
    <property type="protein sequence ID" value="PND00630.1"/>
    <property type="molecule type" value="Genomic_DNA"/>
</dbReference>
<dbReference type="InterPro" id="IPR000182">
    <property type="entry name" value="GNAT_dom"/>
</dbReference>
<name>A0AAX0WK01_9BACT</name>
<comment type="caution">
    <text evidence="2">The sequence shown here is derived from an EMBL/GenBank/DDBJ whole genome shotgun (WGS) entry which is preliminary data.</text>
</comment>